<evidence type="ECO:0000313" key="3">
    <source>
        <dbReference type="Proteomes" id="UP000194841"/>
    </source>
</evidence>
<dbReference type="AlphaFoldDB" id="A0A244CTV5"/>
<dbReference type="Proteomes" id="UP000194841">
    <property type="component" value="Unassembled WGS sequence"/>
</dbReference>
<feature type="domain" description="Cyclic nucleotide-binding" evidence="1">
    <location>
        <begin position="17"/>
        <end position="102"/>
    </location>
</feature>
<name>A0A244CTV5_PSEDV</name>
<dbReference type="PROSITE" id="PS50042">
    <property type="entry name" value="CNMP_BINDING_3"/>
    <property type="match status" value="1"/>
</dbReference>
<gene>
    <name evidence="2" type="ORF">B1199_01900</name>
</gene>
<organism evidence="2 3">
    <name type="scientific">Pseudoalteromonas ulvae</name>
    <dbReference type="NCBI Taxonomy" id="107327"/>
    <lineage>
        <taxon>Bacteria</taxon>
        <taxon>Pseudomonadati</taxon>
        <taxon>Pseudomonadota</taxon>
        <taxon>Gammaproteobacteria</taxon>
        <taxon>Alteromonadales</taxon>
        <taxon>Pseudoalteromonadaceae</taxon>
        <taxon>Pseudoalteromonas</taxon>
    </lineage>
</organism>
<dbReference type="InterPro" id="IPR000595">
    <property type="entry name" value="cNMP-bd_dom"/>
</dbReference>
<dbReference type="RefSeq" id="WP_086742452.1">
    <property type="nucleotide sequence ID" value="NZ_MWPV01000001.1"/>
</dbReference>
<dbReference type="EMBL" id="MWPV01000001">
    <property type="protein sequence ID" value="OUL59060.1"/>
    <property type="molecule type" value="Genomic_DNA"/>
</dbReference>
<comment type="caution">
    <text evidence="2">The sequence shown here is derived from an EMBL/GenBank/DDBJ whole genome shotgun (WGS) entry which is preliminary data.</text>
</comment>
<protein>
    <recommendedName>
        <fullName evidence="1">Cyclic nucleotide-binding domain-containing protein</fullName>
    </recommendedName>
</protein>
<dbReference type="InterPro" id="IPR014710">
    <property type="entry name" value="RmlC-like_jellyroll"/>
</dbReference>
<dbReference type="CDD" id="cd00038">
    <property type="entry name" value="CAP_ED"/>
    <property type="match status" value="1"/>
</dbReference>
<reference evidence="2 3" key="1">
    <citation type="submission" date="2017-02" db="EMBL/GenBank/DDBJ databases">
        <title>Pseudoalteromonas ulvae TC14 Genome.</title>
        <authorList>
            <person name="Molmeret M."/>
        </authorList>
    </citation>
    <scope>NUCLEOTIDE SEQUENCE [LARGE SCALE GENOMIC DNA]</scope>
    <source>
        <strain evidence="2">TC14</strain>
    </source>
</reference>
<sequence>MDKYQFLLSSVAENFNLSMQTYQPGQALFNQGDFEPRLFWIKKGLVKLVFFQPDGKEFVKAFLSENDLSGSLMSVVFAQPSPYSCISMEASDVVAIPYEKIKLWVKDYPELRDVELAFMQQLTARKEDREYQFLCLTPEQRYLRFIEQYPQIFSRISQAELAKFLGITPVALSRIKSRNKLATLT</sequence>
<evidence type="ECO:0000259" key="1">
    <source>
        <dbReference type="PROSITE" id="PS50042"/>
    </source>
</evidence>
<dbReference type="InterPro" id="IPR018490">
    <property type="entry name" value="cNMP-bd_dom_sf"/>
</dbReference>
<dbReference type="OrthoDB" id="9798104at2"/>
<accession>A0A244CTV5</accession>
<dbReference type="Gene3D" id="2.60.120.10">
    <property type="entry name" value="Jelly Rolls"/>
    <property type="match status" value="1"/>
</dbReference>
<dbReference type="SUPFAM" id="SSF51206">
    <property type="entry name" value="cAMP-binding domain-like"/>
    <property type="match status" value="1"/>
</dbReference>
<proteinExistence type="predicted"/>
<evidence type="ECO:0000313" key="2">
    <source>
        <dbReference type="EMBL" id="OUL59060.1"/>
    </source>
</evidence>
<keyword evidence="3" id="KW-1185">Reference proteome</keyword>
<dbReference type="Pfam" id="PF00027">
    <property type="entry name" value="cNMP_binding"/>
    <property type="match status" value="1"/>
</dbReference>